<evidence type="ECO:0000256" key="3">
    <source>
        <dbReference type="ARBA" id="ARBA00023136"/>
    </source>
</evidence>
<dbReference type="PROSITE" id="PS50850">
    <property type="entry name" value="MFS"/>
    <property type="match status" value="1"/>
</dbReference>
<evidence type="ECO:0000313" key="7">
    <source>
        <dbReference type="Proteomes" id="UP000034050"/>
    </source>
</evidence>
<organism evidence="6 7">
    <name type="scientific">Candidatus Gottesmanbacteria bacterium GW2011_GWB1_43_11</name>
    <dbReference type="NCBI Taxonomy" id="1618446"/>
    <lineage>
        <taxon>Bacteria</taxon>
        <taxon>Candidatus Gottesmaniibacteriota</taxon>
    </lineage>
</organism>
<evidence type="ECO:0000259" key="5">
    <source>
        <dbReference type="PROSITE" id="PS50850"/>
    </source>
</evidence>
<evidence type="ECO:0000256" key="4">
    <source>
        <dbReference type="SAM" id="Phobius"/>
    </source>
</evidence>
<comment type="caution">
    <text evidence="6">The sequence shown here is derived from an EMBL/GenBank/DDBJ whole genome shotgun (WGS) entry which is preliminary data.</text>
</comment>
<dbReference type="GO" id="GO:0022857">
    <property type="term" value="F:transmembrane transporter activity"/>
    <property type="evidence" value="ECO:0007669"/>
    <property type="project" value="InterPro"/>
</dbReference>
<feature type="transmembrane region" description="Helical" evidence="4">
    <location>
        <begin position="331"/>
        <end position="355"/>
    </location>
</feature>
<feature type="transmembrane region" description="Helical" evidence="4">
    <location>
        <begin position="30"/>
        <end position="52"/>
    </location>
</feature>
<name>A0A0G1FKG6_9BACT</name>
<dbReference type="EMBL" id="LCFD01000002">
    <property type="protein sequence ID" value="KKS87383.1"/>
    <property type="molecule type" value="Genomic_DNA"/>
</dbReference>
<dbReference type="InterPro" id="IPR011701">
    <property type="entry name" value="MFS"/>
</dbReference>
<dbReference type="STRING" id="1618446.UV61_C0002G0104"/>
<dbReference type="AlphaFoldDB" id="A0A0G1FKG6"/>
<feature type="domain" description="Major facilitator superfamily (MFS) profile" evidence="5">
    <location>
        <begin position="6"/>
        <end position="385"/>
    </location>
</feature>
<evidence type="ECO:0000256" key="1">
    <source>
        <dbReference type="ARBA" id="ARBA00022692"/>
    </source>
</evidence>
<dbReference type="CDD" id="cd17370">
    <property type="entry name" value="MFS_MJ1317_like"/>
    <property type="match status" value="1"/>
</dbReference>
<feature type="transmembrane region" description="Helical" evidence="4">
    <location>
        <begin position="273"/>
        <end position="291"/>
    </location>
</feature>
<feature type="transmembrane region" description="Helical" evidence="4">
    <location>
        <begin position="164"/>
        <end position="184"/>
    </location>
</feature>
<accession>A0A0G1FKG6</accession>
<evidence type="ECO:0000313" key="6">
    <source>
        <dbReference type="EMBL" id="KKS87383.1"/>
    </source>
</evidence>
<dbReference type="InterPro" id="IPR020846">
    <property type="entry name" value="MFS_dom"/>
</dbReference>
<reference evidence="6 7" key="1">
    <citation type="journal article" date="2015" name="Nature">
        <title>rRNA introns, odd ribosomes, and small enigmatic genomes across a large radiation of phyla.</title>
        <authorList>
            <person name="Brown C.T."/>
            <person name="Hug L.A."/>
            <person name="Thomas B.C."/>
            <person name="Sharon I."/>
            <person name="Castelle C.J."/>
            <person name="Singh A."/>
            <person name="Wilkins M.J."/>
            <person name="Williams K.H."/>
            <person name="Banfield J.F."/>
        </authorList>
    </citation>
    <scope>NUCLEOTIDE SEQUENCE [LARGE SCALE GENOMIC DNA]</scope>
</reference>
<keyword evidence="2 4" id="KW-1133">Transmembrane helix</keyword>
<feature type="transmembrane region" description="Helical" evidence="4">
    <location>
        <begin position="138"/>
        <end position="157"/>
    </location>
</feature>
<protein>
    <submittedName>
        <fullName evidence="6">MFS transporter family protein</fullName>
    </submittedName>
</protein>
<dbReference type="SUPFAM" id="SSF103473">
    <property type="entry name" value="MFS general substrate transporter"/>
    <property type="match status" value="1"/>
</dbReference>
<dbReference type="Pfam" id="PF07690">
    <property type="entry name" value="MFS_1"/>
    <property type="match status" value="1"/>
</dbReference>
<sequence>MRVPRNVFLLGLVSFFNDLAAEMIYPIVPIFLTSVLGAPIAVVGLIEGVAEATASLSKFIFGYMSDFWQQRKIFVVWGYTLGAISKILIGLATIWPLILFARFIDRLGKGLRTAPRDSLLLENTTPTNRGYIFGFHRAFDSLGAVFGPLLALALLFLLRENMRLVFFLAFIPGVVAVLLLVLFVHERPESAVVSQQRISFSFVGISPKLRLFLVISFLFALGNSSDAFLLLRAKQLGFSTTLVVLTYVLYNISQTLFATPAGSWADRIGPRRVFAGGLLVFTLVYFAFGLIKNPLWFWLLFPIYGVYIAATDGVSKAYIAEFIGQKESGTFFGLHQTIIAIGSFIASFLGGILWMKVSPVATFWYGSLMSGIALVLFIAFAKIRST</sequence>
<feature type="transmembrane region" description="Helical" evidence="4">
    <location>
        <begin position="73"/>
        <end position="98"/>
    </location>
</feature>
<feature type="transmembrane region" description="Helical" evidence="4">
    <location>
        <begin position="297"/>
        <end position="319"/>
    </location>
</feature>
<dbReference type="Proteomes" id="UP000034050">
    <property type="component" value="Unassembled WGS sequence"/>
</dbReference>
<keyword evidence="1 4" id="KW-0812">Transmembrane</keyword>
<keyword evidence="3 4" id="KW-0472">Membrane</keyword>
<dbReference type="InterPro" id="IPR036259">
    <property type="entry name" value="MFS_trans_sf"/>
</dbReference>
<dbReference type="PANTHER" id="PTHR23518">
    <property type="entry name" value="C-METHYLTRANSFERASE"/>
    <property type="match status" value="1"/>
</dbReference>
<proteinExistence type="predicted"/>
<dbReference type="PANTHER" id="PTHR23518:SF2">
    <property type="entry name" value="MAJOR FACILITATOR SUPERFAMILY TRANSPORTER"/>
    <property type="match status" value="1"/>
</dbReference>
<evidence type="ECO:0000256" key="2">
    <source>
        <dbReference type="ARBA" id="ARBA00022989"/>
    </source>
</evidence>
<feature type="transmembrane region" description="Helical" evidence="4">
    <location>
        <begin position="361"/>
        <end position="381"/>
    </location>
</feature>
<gene>
    <name evidence="6" type="ORF">UV61_C0002G0104</name>
</gene>
<dbReference type="Gene3D" id="1.20.1250.20">
    <property type="entry name" value="MFS general substrate transporter like domains"/>
    <property type="match status" value="2"/>
</dbReference>
<feature type="transmembrane region" description="Helical" evidence="4">
    <location>
        <begin position="209"/>
        <end position="231"/>
    </location>
</feature>